<keyword evidence="6" id="KW-0769">Symport</keyword>
<evidence type="ECO:0000256" key="3">
    <source>
        <dbReference type="ARBA" id="ARBA00022692"/>
    </source>
</evidence>
<dbReference type="GO" id="GO:0015293">
    <property type="term" value="F:symporter activity"/>
    <property type="evidence" value="ECO:0007669"/>
    <property type="project" value="UniProtKB-UniRule"/>
</dbReference>
<dbReference type="NCBIfam" id="NF037982">
    <property type="entry name" value="Nramp_1"/>
    <property type="match status" value="1"/>
</dbReference>
<dbReference type="STRING" id="1449983.GCA_000647835_03192"/>
<sequence length="444" mass="48444">MSDQKCSKTGQYRFENQGMKKRQASERFGAEPETQSFEQAVGEAKGWRQMLPFIGPAFIAAVAYIDPGNYATNIQAGSQYGYLLLWVVIVSNVMAILIQMLSAKLGIATAHNLPEIIRDRWSKKVSFFYWIQGEVMIMATDLAEFIGAALGFHLVFGMPMIPAALLTAVCALLILTFQVKGFRPLEMVIAMMVFIVVIAFSCEILFSLPEFKPFVQGFVPKFQGSESVLLAAGILGATVMPHAIYMHSGLTCRRVVGRDAQERKKIFRFEQIDILIAMVIAGIINAIMLTVAGSTFFGKEVIDDLSVAFHGFSNYIAPMAGILFGVGLLSAGLSSSSVGTLAGDIMMQGFIHKRIPVFIRRICSMLPPLILIISGANATKALVISQVVLSFGIALAIIPLVIFTSKKTIMGLLVNHKLTTAAAWGIAVIVICLNLFLLYQTFFG</sequence>
<feature type="transmembrane region" description="Helical" evidence="6">
    <location>
        <begin position="228"/>
        <end position="251"/>
    </location>
</feature>
<keyword evidence="6" id="KW-1003">Cell membrane</keyword>
<dbReference type="GO" id="GO:0034755">
    <property type="term" value="P:iron ion transmembrane transport"/>
    <property type="evidence" value="ECO:0007669"/>
    <property type="project" value="TreeGrafter"/>
</dbReference>
<evidence type="ECO:0000256" key="1">
    <source>
        <dbReference type="ARBA" id="ARBA00004141"/>
    </source>
</evidence>
<evidence type="ECO:0000256" key="2">
    <source>
        <dbReference type="ARBA" id="ARBA00022448"/>
    </source>
</evidence>
<keyword evidence="4 6" id="KW-1133">Transmembrane helix</keyword>
<dbReference type="PANTHER" id="PTHR11706:SF33">
    <property type="entry name" value="NATURAL RESISTANCE-ASSOCIATED MACROPHAGE PROTEIN 2"/>
    <property type="match status" value="1"/>
</dbReference>
<organism evidence="7 10">
    <name type="scientific">Sporolactobacillus terrae</name>
    <dbReference type="NCBI Taxonomy" id="269673"/>
    <lineage>
        <taxon>Bacteria</taxon>
        <taxon>Bacillati</taxon>
        <taxon>Bacillota</taxon>
        <taxon>Bacilli</taxon>
        <taxon>Bacillales</taxon>
        <taxon>Sporolactobacillaceae</taxon>
        <taxon>Sporolactobacillus</taxon>
    </lineage>
</organism>
<keyword evidence="3 6" id="KW-0812">Transmembrane</keyword>
<comment type="similarity">
    <text evidence="6">Belongs to the NRAMP family.</text>
</comment>
<feature type="transmembrane region" description="Helical" evidence="6">
    <location>
        <begin position="423"/>
        <end position="442"/>
    </location>
</feature>
<feature type="transmembrane region" description="Helical" evidence="6">
    <location>
        <begin position="382"/>
        <end position="403"/>
    </location>
</feature>
<dbReference type="PANTHER" id="PTHR11706">
    <property type="entry name" value="SOLUTE CARRIER PROTEIN FAMILY 11 MEMBER"/>
    <property type="match status" value="1"/>
</dbReference>
<evidence type="ECO:0000313" key="7">
    <source>
        <dbReference type="EMBL" id="BBN98197.1"/>
    </source>
</evidence>
<protein>
    <recommendedName>
        <fullName evidence="6">Divalent metal cation transporter MntH</fullName>
    </recommendedName>
</protein>
<reference evidence="8 9" key="1">
    <citation type="submission" date="2018-01" db="EMBL/GenBank/DDBJ databases">
        <title>Complete genome sequencing of Sporolactobacillus terrae DLG3.</title>
        <authorList>
            <person name="Nam Y.-D."/>
            <person name="Kang J."/>
            <person name="Chung W.-H."/>
        </authorList>
    </citation>
    <scope>NUCLEOTIDE SEQUENCE [LARGE SCALE GENOMIC DNA]</scope>
    <source>
        <strain evidence="8 9">DLG3</strain>
    </source>
</reference>
<dbReference type="GO" id="GO:0005384">
    <property type="term" value="F:manganese ion transmembrane transporter activity"/>
    <property type="evidence" value="ECO:0007669"/>
    <property type="project" value="TreeGrafter"/>
</dbReference>
<evidence type="ECO:0000313" key="9">
    <source>
        <dbReference type="Proteomes" id="UP000285882"/>
    </source>
</evidence>
<dbReference type="PRINTS" id="PR00447">
    <property type="entry name" value="NATRESASSCMP"/>
</dbReference>
<keyword evidence="2 6" id="KW-0813">Transport</keyword>
<proteinExistence type="inferred from homology"/>
<keyword evidence="6" id="KW-0406">Ion transport</keyword>
<dbReference type="Proteomes" id="UP000285882">
    <property type="component" value="Chromosome"/>
</dbReference>
<dbReference type="HAMAP" id="MF_00221">
    <property type="entry name" value="NRAMP"/>
    <property type="match status" value="1"/>
</dbReference>
<evidence type="ECO:0000256" key="5">
    <source>
        <dbReference type="ARBA" id="ARBA00023136"/>
    </source>
</evidence>
<feature type="transmembrane region" description="Helical" evidence="6">
    <location>
        <begin position="316"/>
        <end position="338"/>
    </location>
</feature>
<evidence type="ECO:0000313" key="10">
    <source>
        <dbReference type="Proteomes" id="UP000326951"/>
    </source>
</evidence>
<dbReference type="Proteomes" id="UP000326951">
    <property type="component" value="Chromosome"/>
</dbReference>
<dbReference type="AlphaFoldDB" id="A0A410D755"/>
<accession>A0A410D755</accession>
<feature type="transmembrane region" description="Helical" evidence="6">
    <location>
        <begin position="358"/>
        <end position="376"/>
    </location>
</feature>
<dbReference type="EMBL" id="CP025688">
    <property type="protein sequence ID" value="QAA21920.1"/>
    <property type="molecule type" value="Genomic_DNA"/>
</dbReference>
<dbReference type="InterPro" id="IPR001046">
    <property type="entry name" value="NRAMP_fam"/>
</dbReference>
<dbReference type="NCBIfam" id="TIGR01197">
    <property type="entry name" value="nramp"/>
    <property type="match status" value="1"/>
</dbReference>
<keyword evidence="9" id="KW-1185">Reference proteome</keyword>
<evidence type="ECO:0000313" key="8">
    <source>
        <dbReference type="EMBL" id="QAA21920.1"/>
    </source>
</evidence>
<dbReference type="GO" id="GO:0015086">
    <property type="term" value="F:cadmium ion transmembrane transporter activity"/>
    <property type="evidence" value="ECO:0007669"/>
    <property type="project" value="TreeGrafter"/>
</dbReference>
<evidence type="ECO:0000256" key="6">
    <source>
        <dbReference type="HAMAP-Rule" id="MF_00221"/>
    </source>
</evidence>
<feature type="transmembrane region" description="Helical" evidence="6">
    <location>
        <begin position="156"/>
        <end position="175"/>
    </location>
</feature>
<reference evidence="7 10" key="2">
    <citation type="submission" date="2019-09" db="EMBL/GenBank/DDBJ databases">
        <title>Complete genome sequence of Sporolactobacillus terrae 70-3.</title>
        <authorList>
            <person name="Tanaka N."/>
            <person name="Shiwa Y."/>
            <person name="Fujita N."/>
            <person name="Tanasupawat S."/>
        </authorList>
    </citation>
    <scope>NUCLEOTIDE SEQUENCE [LARGE SCALE GENOMIC DNA]</scope>
    <source>
        <strain evidence="7 10">70-3</strain>
    </source>
</reference>
<feature type="transmembrane region" description="Helical" evidence="6">
    <location>
        <begin position="187"/>
        <end position="208"/>
    </location>
</feature>
<comment type="subcellular location">
    <subcellularLocation>
        <location evidence="6">Cell membrane</location>
        <topology evidence="6">Multi-pass membrane protein</topology>
    </subcellularLocation>
    <subcellularLocation>
        <location evidence="1">Membrane</location>
        <topology evidence="1">Multi-pass membrane protein</topology>
    </subcellularLocation>
</comment>
<dbReference type="EMBL" id="AP021853">
    <property type="protein sequence ID" value="BBN98197.1"/>
    <property type="molecule type" value="Genomic_DNA"/>
</dbReference>
<feature type="transmembrane region" description="Helical" evidence="6">
    <location>
        <begin position="272"/>
        <end position="296"/>
    </location>
</feature>
<name>A0A410D755_9BACL</name>
<dbReference type="GO" id="GO:0046872">
    <property type="term" value="F:metal ion binding"/>
    <property type="evidence" value="ECO:0007669"/>
    <property type="project" value="UniProtKB-UniRule"/>
</dbReference>
<keyword evidence="5 6" id="KW-0472">Membrane</keyword>
<gene>
    <name evidence="7" type="primary">mntH_1</name>
    <name evidence="6" type="synonym">mntH</name>
    <name evidence="8" type="ORF">C0674_04425</name>
    <name evidence="7" type="ORF">St703_09020</name>
</gene>
<dbReference type="GO" id="GO:0005886">
    <property type="term" value="C:plasma membrane"/>
    <property type="evidence" value="ECO:0007669"/>
    <property type="project" value="UniProtKB-SubCell"/>
</dbReference>
<evidence type="ECO:0000256" key="4">
    <source>
        <dbReference type="ARBA" id="ARBA00022989"/>
    </source>
</evidence>
<comment type="function">
    <text evidence="6">H(+)-stimulated, divalent metal cation uptake system.</text>
</comment>
<dbReference type="NCBIfam" id="NF001923">
    <property type="entry name" value="PRK00701.1"/>
    <property type="match status" value="1"/>
</dbReference>
<dbReference type="Pfam" id="PF01566">
    <property type="entry name" value="Nramp"/>
    <property type="match status" value="1"/>
</dbReference>
<feature type="transmembrane region" description="Helical" evidence="6">
    <location>
        <begin position="83"/>
        <end position="107"/>
    </location>
</feature>